<evidence type="ECO:0008006" key="5">
    <source>
        <dbReference type="Google" id="ProtNLM"/>
    </source>
</evidence>
<feature type="binding site" evidence="2">
    <location>
        <position position="96"/>
    </location>
    <ligand>
        <name>ATP</name>
        <dbReference type="ChEBI" id="CHEBI:30616"/>
    </ligand>
</feature>
<proteinExistence type="inferred from homology"/>
<evidence type="ECO:0000256" key="2">
    <source>
        <dbReference type="PROSITE-ProRule" id="PRU10141"/>
    </source>
</evidence>
<dbReference type="GO" id="GO:0043539">
    <property type="term" value="F:protein serine/threonine kinase activator activity"/>
    <property type="evidence" value="ECO:0007669"/>
    <property type="project" value="InterPro"/>
</dbReference>
<dbReference type="STRING" id="4533.J3MIV1"/>
<dbReference type="AlphaFoldDB" id="J3MIV1"/>
<protein>
    <recommendedName>
        <fullName evidence="5">Protein kinase domain-containing protein</fullName>
    </recommendedName>
</protein>
<comment type="similarity">
    <text evidence="1">Belongs to the protein kinase superfamily. STE Ser/Thr protein kinase family. STE20 subfamily.</text>
</comment>
<reference evidence="3" key="1">
    <citation type="journal article" date="2013" name="Nat. Commun.">
        <title>Whole-genome sequencing of Oryza brachyantha reveals mechanisms underlying Oryza genome evolution.</title>
        <authorList>
            <person name="Chen J."/>
            <person name="Huang Q."/>
            <person name="Gao D."/>
            <person name="Wang J."/>
            <person name="Lang Y."/>
            <person name="Liu T."/>
            <person name="Li B."/>
            <person name="Bai Z."/>
            <person name="Luis Goicoechea J."/>
            <person name="Liang C."/>
            <person name="Chen C."/>
            <person name="Zhang W."/>
            <person name="Sun S."/>
            <person name="Liao Y."/>
            <person name="Zhang X."/>
            <person name="Yang L."/>
            <person name="Song C."/>
            <person name="Wang M."/>
            <person name="Shi J."/>
            <person name="Liu G."/>
            <person name="Liu J."/>
            <person name="Zhou H."/>
            <person name="Zhou W."/>
            <person name="Yu Q."/>
            <person name="An N."/>
            <person name="Chen Y."/>
            <person name="Cai Q."/>
            <person name="Wang B."/>
            <person name="Liu B."/>
            <person name="Min J."/>
            <person name="Huang Y."/>
            <person name="Wu H."/>
            <person name="Li Z."/>
            <person name="Zhang Y."/>
            <person name="Yin Y."/>
            <person name="Song W."/>
            <person name="Jiang J."/>
            <person name="Jackson S.A."/>
            <person name="Wing R.A."/>
            <person name="Wang J."/>
            <person name="Chen M."/>
        </authorList>
    </citation>
    <scope>NUCLEOTIDE SEQUENCE [LARGE SCALE GENOMIC DNA]</scope>
    <source>
        <strain evidence="3">cv. IRGC 101232</strain>
    </source>
</reference>
<dbReference type="Proteomes" id="UP000006038">
    <property type="component" value="Chromosome 7"/>
</dbReference>
<reference evidence="3" key="2">
    <citation type="submission" date="2013-04" db="UniProtKB">
        <authorList>
            <consortium name="EnsemblPlants"/>
        </authorList>
    </citation>
    <scope>IDENTIFICATION</scope>
</reference>
<sequence length="108" mass="12182">MAAAVDDEGLELLPVFVGVVAGLRRYRVGLDPHNVAWPVGLNFYMFPICSSTNQAERRKYTIRAEDYELYEEIGQGVGALVYRSLCRPLNEIVAVKVLDFERTNSATW</sequence>
<dbReference type="SUPFAM" id="SSF56112">
    <property type="entry name" value="Protein kinase-like (PK-like)"/>
    <property type="match status" value="1"/>
</dbReference>
<keyword evidence="2" id="KW-0067">ATP-binding</keyword>
<accession>J3MIV1</accession>
<dbReference type="PANTHER" id="PTHR48014:SF24">
    <property type="entry name" value="PROTEIN KINASE SUPERFAMILY PROTEIN"/>
    <property type="match status" value="1"/>
</dbReference>
<dbReference type="Gramene" id="OB07G13330.1">
    <property type="protein sequence ID" value="OB07G13330.1"/>
    <property type="gene ID" value="OB07G13330"/>
</dbReference>
<dbReference type="EnsemblPlants" id="OB07G13330.1">
    <property type="protein sequence ID" value="OB07G13330.1"/>
    <property type="gene ID" value="OB07G13330"/>
</dbReference>
<organism evidence="3">
    <name type="scientific">Oryza brachyantha</name>
    <name type="common">malo sina</name>
    <dbReference type="NCBI Taxonomy" id="4533"/>
    <lineage>
        <taxon>Eukaryota</taxon>
        <taxon>Viridiplantae</taxon>
        <taxon>Streptophyta</taxon>
        <taxon>Embryophyta</taxon>
        <taxon>Tracheophyta</taxon>
        <taxon>Spermatophyta</taxon>
        <taxon>Magnoliopsida</taxon>
        <taxon>Liliopsida</taxon>
        <taxon>Poales</taxon>
        <taxon>Poaceae</taxon>
        <taxon>BOP clade</taxon>
        <taxon>Oryzoideae</taxon>
        <taxon>Oryzeae</taxon>
        <taxon>Oryzinae</taxon>
        <taxon>Oryza</taxon>
    </lineage>
</organism>
<evidence type="ECO:0000256" key="1">
    <source>
        <dbReference type="ARBA" id="ARBA00008874"/>
    </source>
</evidence>
<dbReference type="PROSITE" id="PS00107">
    <property type="entry name" value="PROTEIN_KINASE_ATP"/>
    <property type="match status" value="1"/>
</dbReference>
<dbReference type="Gene3D" id="3.30.200.20">
    <property type="entry name" value="Phosphorylase Kinase, domain 1"/>
    <property type="match status" value="1"/>
</dbReference>
<evidence type="ECO:0000313" key="3">
    <source>
        <dbReference type="EnsemblPlants" id="OB07G13330.1"/>
    </source>
</evidence>
<name>J3MIV1_ORYBR</name>
<dbReference type="GO" id="GO:0005524">
    <property type="term" value="F:ATP binding"/>
    <property type="evidence" value="ECO:0007669"/>
    <property type="project" value="UniProtKB-UniRule"/>
</dbReference>
<dbReference type="InterPro" id="IPR047173">
    <property type="entry name" value="STRAD_A/B-like"/>
</dbReference>
<dbReference type="HOGENOM" id="CLU_2201033_0_0_1"/>
<dbReference type="eggNOG" id="KOG0582">
    <property type="taxonomic scope" value="Eukaryota"/>
</dbReference>
<dbReference type="InterPro" id="IPR017441">
    <property type="entry name" value="Protein_kinase_ATP_BS"/>
</dbReference>
<dbReference type="PANTHER" id="PTHR48014">
    <property type="entry name" value="SERINE/THREONINE-PROTEIN KINASE FRAY2"/>
    <property type="match status" value="1"/>
</dbReference>
<keyword evidence="2" id="KW-0547">Nucleotide-binding</keyword>
<keyword evidence="4" id="KW-1185">Reference proteome</keyword>
<evidence type="ECO:0000313" key="4">
    <source>
        <dbReference type="Proteomes" id="UP000006038"/>
    </source>
</evidence>
<dbReference type="InterPro" id="IPR011009">
    <property type="entry name" value="Kinase-like_dom_sf"/>
</dbReference>